<feature type="domain" description="DNA-directed DNA polymerase family B exonuclease" evidence="23">
    <location>
        <begin position="1123"/>
        <end position="1261"/>
    </location>
</feature>
<evidence type="ECO:0000256" key="20">
    <source>
        <dbReference type="RuleBase" id="RU000442"/>
    </source>
</evidence>
<dbReference type="SUPFAM" id="SSF56672">
    <property type="entry name" value="DNA/RNA polymerases"/>
    <property type="match status" value="1"/>
</dbReference>
<evidence type="ECO:0000313" key="27">
    <source>
        <dbReference type="EMBL" id="QCD90100.1"/>
    </source>
</evidence>
<dbReference type="GO" id="GO:0005634">
    <property type="term" value="C:nucleus"/>
    <property type="evidence" value="ECO:0007669"/>
    <property type="project" value="UniProtKB-SubCell"/>
</dbReference>
<dbReference type="GO" id="GO:0042276">
    <property type="term" value="P:error-prone translesion synthesis"/>
    <property type="evidence" value="ECO:0007669"/>
    <property type="project" value="TreeGrafter"/>
</dbReference>
<evidence type="ECO:0000256" key="4">
    <source>
        <dbReference type="ARBA" id="ARBA00022485"/>
    </source>
</evidence>
<dbReference type="InterPro" id="IPR056447">
    <property type="entry name" value="REV3_N"/>
</dbReference>
<evidence type="ECO:0000259" key="23">
    <source>
        <dbReference type="Pfam" id="PF03104"/>
    </source>
</evidence>
<dbReference type="Proteomes" id="UP000501690">
    <property type="component" value="Linkage Group LG4"/>
</dbReference>
<dbReference type="GO" id="GO:0006260">
    <property type="term" value="P:DNA replication"/>
    <property type="evidence" value="ECO:0007669"/>
    <property type="project" value="UniProtKB-KW"/>
</dbReference>
<dbReference type="PANTHER" id="PTHR45812">
    <property type="entry name" value="DNA POLYMERASE ZETA CATALYTIC SUBUNIT"/>
    <property type="match status" value="1"/>
</dbReference>
<evidence type="ECO:0000256" key="12">
    <source>
        <dbReference type="ARBA" id="ARBA00022932"/>
    </source>
</evidence>
<evidence type="ECO:0000256" key="5">
    <source>
        <dbReference type="ARBA" id="ARBA00022679"/>
    </source>
</evidence>
<keyword evidence="17 20" id="KW-0539">Nucleus</keyword>
<dbReference type="FunFam" id="1.10.287.690:FF:000002">
    <property type="entry name" value="DNA polymerase zeta"/>
    <property type="match status" value="1"/>
</dbReference>
<dbReference type="EMBL" id="CP039348">
    <property type="protein sequence ID" value="QCD90100.1"/>
    <property type="molecule type" value="Genomic_DNA"/>
</dbReference>
<comment type="subcellular location">
    <subcellularLocation>
        <location evidence="2 20">Nucleus</location>
    </subcellularLocation>
</comment>
<feature type="domain" description="DNA polymerase delta/zeta catalytic subunit N-terminal" evidence="25">
    <location>
        <begin position="66"/>
        <end position="144"/>
    </location>
</feature>
<dbReference type="Pfam" id="PF14260">
    <property type="entry name" value="zf-C4pol"/>
    <property type="match status" value="1"/>
</dbReference>
<comment type="subunit">
    <text evidence="19">Forms DNA polymerase zeta with REV7.</text>
</comment>
<dbReference type="CDD" id="cd05778">
    <property type="entry name" value="DNA_polB_zeta_exo"/>
    <property type="match status" value="1"/>
</dbReference>
<dbReference type="GO" id="GO:0003677">
    <property type="term" value="F:DNA binding"/>
    <property type="evidence" value="ECO:0007669"/>
    <property type="project" value="UniProtKB-KW"/>
</dbReference>
<feature type="region of interest" description="Disordered" evidence="21">
    <location>
        <begin position="1059"/>
        <end position="1107"/>
    </location>
</feature>
<dbReference type="InterPro" id="IPR056435">
    <property type="entry name" value="DPOD/Z_N"/>
</dbReference>
<keyword evidence="9" id="KW-0227">DNA damage</keyword>
<dbReference type="Pfam" id="PF00136">
    <property type="entry name" value="DNA_pol_B"/>
    <property type="match status" value="1"/>
</dbReference>
<dbReference type="GO" id="GO:0003887">
    <property type="term" value="F:DNA-directed DNA polymerase activity"/>
    <property type="evidence" value="ECO:0007669"/>
    <property type="project" value="UniProtKB-KW"/>
</dbReference>
<proteinExistence type="inferred from homology"/>
<feature type="compositionally biased region" description="Basic and acidic residues" evidence="21">
    <location>
        <begin position="1079"/>
        <end position="1089"/>
    </location>
</feature>
<gene>
    <name evidence="27" type="ORF">DEO72_LG4g1054</name>
</gene>
<evidence type="ECO:0000256" key="9">
    <source>
        <dbReference type="ARBA" id="ARBA00022763"/>
    </source>
</evidence>
<evidence type="ECO:0000256" key="1">
    <source>
        <dbReference type="ARBA" id="ARBA00001966"/>
    </source>
</evidence>
<keyword evidence="28" id="KW-1185">Reference proteome</keyword>
<evidence type="ECO:0000256" key="13">
    <source>
        <dbReference type="ARBA" id="ARBA00023004"/>
    </source>
</evidence>
<dbReference type="SUPFAM" id="SSF53098">
    <property type="entry name" value="Ribonuclease H-like"/>
    <property type="match status" value="1"/>
</dbReference>
<dbReference type="FunFam" id="3.30.420.10:FF:000082">
    <property type="entry name" value="DNA polymerase"/>
    <property type="match status" value="1"/>
</dbReference>
<dbReference type="PROSITE" id="PS00116">
    <property type="entry name" value="DNA_POLYMERASE_B"/>
    <property type="match status" value="1"/>
</dbReference>
<dbReference type="EC" id="2.7.7.7" evidence="20"/>
<feature type="domain" description="DNA polymerase zeta catalytic subunit N-terminal" evidence="26">
    <location>
        <begin position="11"/>
        <end position="64"/>
    </location>
</feature>
<comment type="cofactor">
    <cofactor evidence="1 20">
        <name>[4Fe-4S] cluster</name>
        <dbReference type="ChEBI" id="CHEBI:49883"/>
    </cofactor>
</comment>
<reference evidence="27 28" key="1">
    <citation type="submission" date="2019-04" db="EMBL/GenBank/DDBJ databases">
        <title>An improved genome assembly and genetic linkage map for asparagus bean, Vigna unguiculata ssp. sesquipedialis.</title>
        <authorList>
            <person name="Xia Q."/>
            <person name="Zhang R."/>
            <person name="Dong Y."/>
        </authorList>
    </citation>
    <scope>NUCLEOTIDE SEQUENCE [LARGE SCALE GENOMIC DNA]</scope>
    <source>
        <tissue evidence="27">Leaf</tissue>
    </source>
</reference>
<dbReference type="GO" id="GO:0000166">
    <property type="term" value="F:nucleotide binding"/>
    <property type="evidence" value="ECO:0007669"/>
    <property type="project" value="InterPro"/>
</dbReference>
<dbReference type="InterPro" id="IPR025687">
    <property type="entry name" value="Znf-C4pol"/>
</dbReference>
<keyword evidence="7 20" id="KW-0235">DNA replication</keyword>
<dbReference type="CDD" id="cd05534">
    <property type="entry name" value="POLBc_zeta"/>
    <property type="match status" value="1"/>
</dbReference>
<name>A0A4D6LNK3_VIGUN</name>
<dbReference type="Pfam" id="PF03104">
    <property type="entry name" value="DNA_pol_B_exo1"/>
    <property type="match status" value="1"/>
</dbReference>
<keyword evidence="4 20" id="KW-0004">4Fe-4S</keyword>
<dbReference type="GO" id="GO:0000724">
    <property type="term" value="P:double-strand break repair via homologous recombination"/>
    <property type="evidence" value="ECO:0007669"/>
    <property type="project" value="TreeGrafter"/>
</dbReference>
<evidence type="ECO:0000256" key="19">
    <source>
        <dbReference type="ARBA" id="ARBA00066055"/>
    </source>
</evidence>
<organism evidence="27 28">
    <name type="scientific">Vigna unguiculata</name>
    <name type="common">Cowpea</name>
    <dbReference type="NCBI Taxonomy" id="3917"/>
    <lineage>
        <taxon>Eukaryota</taxon>
        <taxon>Viridiplantae</taxon>
        <taxon>Streptophyta</taxon>
        <taxon>Embryophyta</taxon>
        <taxon>Tracheophyta</taxon>
        <taxon>Spermatophyta</taxon>
        <taxon>Magnoliopsida</taxon>
        <taxon>eudicotyledons</taxon>
        <taxon>Gunneridae</taxon>
        <taxon>Pentapetalae</taxon>
        <taxon>rosids</taxon>
        <taxon>fabids</taxon>
        <taxon>Fabales</taxon>
        <taxon>Fabaceae</taxon>
        <taxon>Papilionoideae</taxon>
        <taxon>50 kb inversion clade</taxon>
        <taxon>NPAAA clade</taxon>
        <taxon>indigoferoid/millettioid clade</taxon>
        <taxon>Phaseoleae</taxon>
        <taxon>Vigna</taxon>
    </lineage>
</organism>
<keyword evidence="11 20" id="KW-0862">Zinc</keyword>
<dbReference type="FunFam" id="1.10.132.60:FF:000007">
    <property type="entry name" value="DNA polymerase"/>
    <property type="match status" value="1"/>
</dbReference>
<dbReference type="PANTHER" id="PTHR45812:SF1">
    <property type="entry name" value="DNA POLYMERASE ZETA CATALYTIC SUBUNIT"/>
    <property type="match status" value="1"/>
</dbReference>
<dbReference type="PRINTS" id="PR00106">
    <property type="entry name" value="DNAPOLB"/>
</dbReference>
<dbReference type="InterPro" id="IPR043502">
    <property type="entry name" value="DNA/RNA_pol_sf"/>
</dbReference>
<dbReference type="InterPro" id="IPR006172">
    <property type="entry name" value="DNA-dir_DNA_pol_B"/>
</dbReference>
<evidence type="ECO:0000259" key="24">
    <source>
        <dbReference type="Pfam" id="PF14260"/>
    </source>
</evidence>
<keyword evidence="16" id="KW-0234">DNA repair</keyword>
<keyword evidence="15 20" id="KW-0238">DNA-binding</keyword>
<dbReference type="OrthoDB" id="2414538at2759"/>
<dbReference type="InterPro" id="IPR042087">
    <property type="entry name" value="DNA_pol_B_thumb"/>
</dbReference>
<accession>A0A4D6LNK3</accession>
<evidence type="ECO:0000256" key="8">
    <source>
        <dbReference type="ARBA" id="ARBA00022723"/>
    </source>
</evidence>
<feature type="domain" description="DNA-directed DNA polymerase family B multifunctional" evidence="22">
    <location>
        <begin position="1391"/>
        <end position="1838"/>
    </location>
</feature>
<evidence type="ECO:0000256" key="3">
    <source>
        <dbReference type="ARBA" id="ARBA00005755"/>
    </source>
</evidence>
<dbReference type="Gramene" id="Vigun02g048400.1.v1.2">
    <property type="protein sequence ID" value="Vigun02g048400.1.v1.2"/>
    <property type="gene ID" value="Vigun02g048400.v1.2"/>
</dbReference>
<dbReference type="Gene3D" id="1.10.132.60">
    <property type="entry name" value="DNA polymerase family B, C-terminal domain"/>
    <property type="match status" value="1"/>
</dbReference>
<keyword evidence="12 20" id="KW-0239">DNA-directed DNA polymerase</keyword>
<dbReference type="InterPro" id="IPR030559">
    <property type="entry name" value="PolZ_Rev3"/>
</dbReference>
<dbReference type="FunFam" id="3.30.342.10:FF:000014">
    <property type="entry name" value="DNA polymerase"/>
    <property type="match status" value="1"/>
</dbReference>
<comment type="similarity">
    <text evidence="3 20">Belongs to the DNA polymerase type-B family.</text>
</comment>
<evidence type="ECO:0000256" key="10">
    <source>
        <dbReference type="ARBA" id="ARBA00022771"/>
    </source>
</evidence>
<evidence type="ECO:0000256" key="11">
    <source>
        <dbReference type="ARBA" id="ARBA00022833"/>
    </source>
</evidence>
<protein>
    <recommendedName>
        <fullName evidence="20">DNA polymerase</fullName>
        <ecNumber evidence="20">2.7.7.7</ecNumber>
    </recommendedName>
</protein>
<evidence type="ECO:0000259" key="22">
    <source>
        <dbReference type="Pfam" id="PF00136"/>
    </source>
</evidence>
<evidence type="ECO:0000256" key="2">
    <source>
        <dbReference type="ARBA" id="ARBA00004123"/>
    </source>
</evidence>
<keyword evidence="14 20" id="KW-0411">Iron-sulfur</keyword>
<evidence type="ECO:0000256" key="18">
    <source>
        <dbReference type="ARBA" id="ARBA00049244"/>
    </source>
</evidence>
<evidence type="ECO:0000256" key="17">
    <source>
        <dbReference type="ARBA" id="ARBA00023242"/>
    </source>
</evidence>
<dbReference type="GO" id="GO:0008270">
    <property type="term" value="F:zinc ion binding"/>
    <property type="evidence" value="ECO:0007669"/>
    <property type="project" value="UniProtKB-KW"/>
</dbReference>
<dbReference type="InterPro" id="IPR012337">
    <property type="entry name" value="RNaseH-like_sf"/>
</dbReference>
<dbReference type="Pfam" id="PF24055">
    <property type="entry name" value="POL3_N"/>
    <property type="match status" value="1"/>
</dbReference>
<evidence type="ECO:0000256" key="15">
    <source>
        <dbReference type="ARBA" id="ARBA00023125"/>
    </source>
</evidence>
<evidence type="ECO:0000256" key="14">
    <source>
        <dbReference type="ARBA" id="ARBA00023014"/>
    </source>
</evidence>
<feature type="compositionally biased region" description="Polar residues" evidence="21">
    <location>
        <begin position="1092"/>
        <end position="1107"/>
    </location>
</feature>
<evidence type="ECO:0000256" key="21">
    <source>
        <dbReference type="SAM" id="MobiDB-lite"/>
    </source>
</evidence>
<dbReference type="InterPro" id="IPR023211">
    <property type="entry name" value="DNA_pol_palm_dom_sf"/>
</dbReference>
<dbReference type="InterPro" id="IPR017964">
    <property type="entry name" value="DNA-dir_DNA_pol_B_CS"/>
</dbReference>
<dbReference type="GO" id="GO:0016035">
    <property type="term" value="C:zeta DNA polymerase complex"/>
    <property type="evidence" value="ECO:0007669"/>
    <property type="project" value="InterPro"/>
</dbReference>
<keyword evidence="13 20" id="KW-0408">Iron</keyword>
<dbReference type="Gene3D" id="3.30.342.10">
    <property type="entry name" value="DNA Polymerase, chain B, domain 1"/>
    <property type="match status" value="1"/>
</dbReference>
<keyword evidence="6 20" id="KW-0548">Nucleotidyltransferase</keyword>
<dbReference type="Gene3D" id="1.10.287.690">
    <property type="entry name" value="Helix hairpin bin"/>
    <property type="match status" value="1"/>
</dbReference>
<keyword evidence="5 20" id="KW-0808">Transferase</keyword>
<dbReference type="Gene3D" id="3.30.420.10">
    <property type="entry name" value="Ribonuclease H-like superfamily/Ribonuclease H"/>
    <property type="match status" value="1"/>
</dbReference>
<evidence type="ECO:0000256" key="16">
    <source>
        <dbReference type="ARBA" id="ARBA00023204"/>
    </source>
</evidence>
<dbReference type="InterPro" id="IPR006134">
    <property type="entry name" value="DNA-dir_DNA_pol_B_multi_dom"/>
</dbReference>
<dbReference type="Pfam" id="PF24065">
    <property type="entry name" value="REV3_N"/>
    <property type="match status" value="1"/>
</dbReference>
<evidence type="ECO:0000259" key="25">
    <source>
        <dbReference type="Pfam" id="PF24055"/>
    </source>
</evidence>
<keyword evidence="10 20" id="KW-0863">Zinc-finger</keyword>
<keyword evidence="8 20" id="KW-0479">Metal-binding</keyword>
<dbReference type="GO" id="GO:0051539">
    <property type="term" value="F:4 iron, 4 sulfur cluster binding"/>
    <property type="evidence" value="ECO:0007669"/>
    <property type="project" value="UniProtKB-KW"/>
</dbReference>
<evidence type="ECO:0000313" key="28">
    <source>
        <dbReference type="Proteomes" id="UP000501690"/>
    </source>
</evidence>
<sequence length="1984" mass="221016">MSDSQSSTEIFTIRIVSIDYYMAPPIPDADICYSSFHGGEVNEVPVIRVYGSTPAGQKTCLHMHRALPYLYVPCSDIPLQLDQGDAFTYKVAASLEKALKLKGSAGSTRQHVHGCSIVRAKKFYGYHSLEELFVKIYLYYPQDVSRAASLLLAGAVLDKSLQPYESHIPFILQFLVDYNLYGMGQLHLSKMKFRHPVPDTLKKLNIDGQHTKADLPAHACLESKYWMSSTIPSEWIWLPTSKFSASSIDEGHCPKRQSICELEGDASVNEILNQQFKMYSSLSQTCSDINMVQSLVPIWEEQKRTGIHEATMPSDPGKPLPEDVMKLFSVGLDFEKKFMELCTEVGTSLFCTPSGKESRETDIIGSASPPATLCKNATLQTEGIDANLEMLTMDEIQSTEIIGSVDIKAAVDKEAKNLLKWLATSQAVEDINSDDDLAYETILTPLLPAATIDKVLEEANNAYESESQKECQDILDSTDDMLELELPKEKPSLSFGYNCPNGTSSNWKLPQVDGSNDDEFSGQYDSLAGTSSLADINSEFKSASEYHVLHSTGTSTISKDRRNKKWGSLPLSVIDQVNNDGERANLLVTHPVESAIGDSACSDHLAINEVRNSACILRNKDKNASDSKEVNRSVTGSLRDLMRRKRSYRLEQSEYDSGTTKKLLLDRHEEQNACFWQKQLDLKTMQIDEEEMENQKICELEVSNHANLLHGKLLLSPGSDGPLQGSSPKDECFGQHEMEGVEESTVLRNCTKGGSALMHDGPGLHKPEKLCLDDSIDQFVVCRDENLKGGLTFRKHVSSDAYIQSPVLDTQLITAAVHEVRAPEGSPQTDSSASTSVQNSFIIDRVSGKYNYVHQSSHQSLSFVQHDQMTFCENSVKKSDANDMQGLLSEKLDNHKVGENLLHEIIDSEPTDLKGNHMKLTEITTSKNPMADKNLESTTTCNSYLHLDEDSSDVMTGDDLNVFLPISARNSKKGMETCNEYITNKTLTSNGTKVANTHYQNDGSHLYLLTPNILPPSVDTVQRWLLCNERGHSVEHIHQETDAENKDVPKCASETEAPLRPKLHEDAAEQSPPCNGEGQTERVETHLDDSQDTSQISAPDGKSTFTPLSQIGFRDPASVGCGQQLTLLSIEILAESRADLLPDPQFDAINIIALGIQNDSDSVAEVLVLLHSKFVPCQRNFDGLSGSKVLVFTDEKVLLKEFIKIVSSSDPDILMGWDIQGSSLGFLAERSSHLGLGLLNNLSRTPSESLISSDNMKTSEKDILELDIDDTPSLDCCVPENSIIEDEWGRTHASGVHVGGRIVLNVWRLIRGEVKLNLYSVESVAESVLRRKVPSFHHKVLTKWFSSGPGRARYRCIKYVIERAKLNLEILNQLDMVNRTSELARVFGIEFFSVLSRGSQYRVESMFLRLAHTQNYLAISPGNQQVASQPAMECLPLVMEPESGFYSDPVVVLDFQSLYPSMIIAYNLCFCTCLGKVVGSKANTLGVSPFSPEQHVLQELKDQILLTPNGVMFVPSKVRRGILPRLLEEILTTRIMVKQAIKKLAPAEKVLQRIFNARQLALKLIANVTYGYTAAGFSGRMPCAELADSIVQCGRSTLETAISFVNQHEKWNARVIYGDTDSMFVLLRGRTLKESFQIGNEIASAISAMNPNPVSLKMEKVYHPCFLLTKKRYVGYSYESPHQMDPVFDAKGIETVRRDTCGAVAKIMEQSLRLFFEQQDLLEVKTYLQRQWKRILSGKFCLKDFIFAKEVRLGTYSARMSSLPPAAIVATKAMTVDRRAEPRYAERIPYVVIHGEPGARLVDMVVNPLEVLAIDSPYRINDLYYINKQIIPALQRVFGLVAADLNHWFSEMPRPTREASAKHKLTSNSHRTRIDYYYLSKHCVLCGRLVQASTHLCNQCSENEVAAATAVIGRTSKLEKAMQHLVAICHHCGGGDRLLENGVKCTSISCLVFFERRKVQKELLAATHVAADKDLYPRCTVEWF</sequence>
<evidence type="ECO:0000256" key="7">
    <source>
        <dbReference type="ARBA" id="ARBA00022705"/>
    </source>
</evidence>
<dbReference type="InterPro" id="IPR036397">
    <property type="entry name" value="RNaseH_sf"/>
</dbReference>
<comment type="catalytic activity">
    <reaction evidence="18 20">
        <text>DNA(n) + a 2'-deoxyribonucleoside 5'-triphosphate = DNA(n+1) + diphosphate</text>
        <dbReference type="Rhea" id="RHEA:22508"/>
        <dbReference type="Rhea" id="RHEA-COMP:17339"/>
        <dbReference type="Rhea" id="RHEA-COMP:17340"/>
        <dbReference type="ChEBI" id="CHEBI:33019"/>
        <dbReference type="ChEBI" id="CHEBI:61560"/>
        <dbReference type="ChEBI" id="CHEBI:173112"/>
        <dbReference type="EC" id="2.7.7.7"/>
    </reaction>
</comment>
<dbReference type="SMART" id="SM00486">
    <property type="entry name" value="POLBc"/>
    <property type="match status" value="1"/>
</dbReference>
<dbReference type="InterPro" id="IPR006133">
    <property type="entry name" value="DNA-dir_DNA_pol_B_exonuc"/>
</dbReference>
<evidence type="ECO:0000256" key="6">
    <source>
        <dbReference type="ARBA" id="ARBA00022695"/>
    </source>
</evidence>
<feature type="domain" description="C4-type zinc-finger of DNA polymerase delta" evidence="24">
    <location>
        <begin position="1883"/>
        <end position="1956"/>
    </location>
</feature>
<evidence type="ECO:0000259" key="26">
    <source>
        <dbReference type="Pfam" id="PF24065"/>
    </source>
</evidence>
<dbReference type="Gene3D" id="3.90.1600.10">
    <property type="entry name" value="Palm domain of DNA polymerase"/>
    <property type="match status" value="1"/>
</dbReference>